<protein>
    <submittedName>
        <fullName evidence="1">Uncharacterized protein</fullName>
    </submittedName>
</protein>
<sequence>MMTHEEAMKAATRGFKVAPVGKAGFFVYYTAEAGFRRITIGNVGYWNDEYIPTPYELMRTWDIYDKSPMTKVKNFINRALEKTKLKLSSNPA</sequence>
<organism evidence="1 2">
    <name type="scientific">Citrobacter phage Miller</name>
    <dbReference type="NCBI Taxonomy" id="1527524"/>
    <lineage>
        <taxon>Viruses</taxon>
        <taxon>Duplodnaviria</taxon>
        <taxon>Heunggongvirae</taxon>
        <taxon>Uroviricota</taxon>
        <taxon>Caudoviricetes</taxon>
        <taxon>Pantevenvirales</taxon>
        <taxon>Straboviridae</taxon>
        <taxon>Pseudotevenvirus</taxon>
        <taxon>Pseudotevenvirus miller</taxon>
    </lineage>
</organism>
<dbReference type="RefSeq" id="YP_009097872.1">
    <property type="nucleotide sequence ID" value="NC_025414.1"/>
</dbReference>
<dbReference type="Proteomes" id="UP000201263">
    <property type="component" value="Segment"/>
</dbReference>
<dbReference type="KEGG" id="vg:22113742"/>
<gene>
    <name evidence="1" type="ORF">CPTMiller_00270</name>
</gene>
<evidence type="ECO:0000313" key="1">
    <source>
        <dbReference type="EMBL" id="AIK68206.1"/>
    </source>
</evidence>
<proteinExistence type="predicted"/>
<evidence type="ECO:0000313" key="2">
    <source>
        <dbReference type="Proteomes" id="UP000201263"/>
    </source>
</evidence>
<name>A0A076YPS2_9CAUD</name>
<dbReference type="EMBL" id="KM236237">
    <property type="protein sequence ID" value="AIK68206.1"/>
    <property type="molecule type" value="Genomic_DNA"/>
</dbReference>
<keyword evidence="2" id="KW-1185">Reference proteome</keyword>
<accession>A0A076YPS2</accession>
<reference evidence="1 2" key="1">
    <citation type="submission" date="2014-07" db="EMBL/GenBank/DDBJ databases">
        <title>Complete Genome of Citrobacter freundii Myophage Miller.</title>
        <authorList>
            <person name="Hwang K."/>
            <person name="Luna A.J."/>
            <person name="Hernandez A.C."/>
            <person name="Everett G.F.K."/>
        </authorList>
    </citation>
    <scope>NUCLEOTIDE SEQUENCE [LARGE SCALE GENOMIC DNA]</scope>
</reference>
<dbReference type="GeneID" id="22113742"/>